<gene>
    <name evidence="2" type="ORF">G6048_37060</name>
</gene>
<feature type="signal peptide" evidence="1">
    <location>
        <begin position="1"/>
        <end position="33"/>
    </location>
</feature>
<organism evidence="2 3">
    <name type="scientific">Streptomyces ureilyticus</name>
    <dbReference type="NCBI Taxonomy" id="1775131"/>
    <lineage>
        <taxon>Bacteria</taxon>
        <taxon>Bacillati</taxon>
        <taxon>Actinomycetota</taxon>
        <taxon>Actinomycetes</taxon>
        <taxon>Kitasatosporales</taxon>
        <taxon>Streptomycetaceae</taxon>
        <taxon>Streptomyces</taxon>
    </lineage>
</organism>
<dbReference type="InterPro" id="IPR044859">
    <property type="entry name" value="Allene_oxi_cyc_Dirigent"/>
</dbReference>
<reference evidence="2 3" key="1">
    <citation type="submission" date="2020-02" db="EMBL/GenBank/DDBJ databases">
        <title>Whole-genome analyses of novel actinobacteria.</title>
        <authorList>
            <person name="Sahin N."/>
            <person name="Tokatli A."/>
        </authorList>
    </citation>
    <scope>NUCLEOTIDE SEQUENCE [LARGE SCALE GENOMIC DNA]</scope>
    <source>
        <strain evidence="2 3">YC419</strain>
    </source>
</reference>
<feature type="chain" id="PRO_5045617630" evidence="1">
    <location>
        <begin position="34"/>
        <end position="159"/>
    </location>
</feature>
<proteinExistence type="predicted"/>
<protein>
    <submittedName>
        <fullName evidence="2">Uncharacterized protein</fullName>
    </submittedName>
</protein>
<evidence type="ECO:0000256" key="1">
    <source>
        <dbReference type="SAM" id="SignalP"/>
    </source>
</evidence>
<dbReference type="Gene3D" id="2.40.480.10">
    <property type="entry name" value="Allene oxide cyclase-like"/>
    <property type="match status" value="1"/>
</dbReference>
<dbReference type="EMBL" id="JAAKZX010000182">
    <property type="protein sequence ID" value="NGO47464.1"/>
    <property type="molecule type" value="Genomic_DNA"/>
</dbReference>
<evidence type="ECO:0000313" key="3">
    <source>
        <dbReference type="Proteomes" id="UP001518140"/>
    </source>
</evidence>
<sequence length="159" mass="17144">MPSATVRRAVTAGALTTAFALSLSVPASGTAKANDNDIVRMQFTGYTTIDTSPRFVEPGDSWTTYLDLYTPKKKFAGDASSRCTAIEADEDLLTTQCSRVLRLKSGTISLHDTITRKNEKPLTAKTAIVGGTGLYNDAEGEGYITLKGDHIHFDLHVDD</sequence>
<evidence type="ECO:0000313" key="2">
    <source>
        <dbReference type="EMBL" id="NGO47464.1"/>
    </source>
</evidence>
<comment type="caution">
    <text evidence="2">The sequence shown here is derived from an EMBL/GenBank/DDBJ whole genome shotgun (WGS) entry which is preliminary data.</text>
</comment>
<keyword evidence="1" id="KW-0732">Signal</keyword>
<dbReference type="RefSeq" id="WP_165343983.1">
    <property type="nucleotide sequence ID" value="NZ_JAAKZX010000182.1"/>
</dbReference>
<accession>A0ABX0E4V5</accession>
<name>A0ABX0E4V5_9ACTN</name>
<keyword evidence="3" id="KW-1185">Reference proteome</keyword>
<dbReference type="Proteomes" id="UP001518140">
    <property type="component" value="Unassembled WGS sequence"/>
</dbReference>